<keyword evidence="6" id="KW-1185">Reference proteome</keyword>
<feature type="compositionally biased region" description="Gly residues" evidence="1">
    <location>
        <begin position="74"/>
        <end position="85"/>
    </location>
</feature>
<evidence type="ECO:0000259" key="3">
    <source>
        <dbReference type="Pfam" id="PF14517"/>
    </source>
</evidence>
<feature type="chain" id="PRO_5017570080" evidence="2">
    <location>
        <begin position="31"/>
        <end position="642"/>
    </location>
</feature>
<dbReference type="SUPFAM" id="SSF89372">
    <property type="entry name" value="Fucose-specific lectin"/>
    <property type="match status" value="2"/>
</dbReference>
<protein>
    <submittedName>
        <fullName evidence="5">Tachylectin</fullName>
    </submittedName>
</protein>
<dbReference type="Gene3D" id="2.120.10.70">
    <property type="entry name" value="Fucose-specific lectin"/>
    <property type="match status" value="1"/>
</dbReference>
<gene>
    <name evidence="5" type="ORF">BCF44_111130</name>
</gene>
<reference evidence="5 6" key="1">
    <citation type="submission" date="2018-08" db="EMBL/GenBank/DDBJ databases">
        <title>Genomic Encyclopedia of Archaeal and Bacterial Type Strains, Phase II (KMG-II): from individual species to whole genera.</title>
        <authorList>
            <person name="Goeker M."/>
        </authorList>
    </citation>
    <scope>NUCLEOTIDE SEQUENCE [LARGE SCALE GENOMIC DNA]</scope>
    <source>
        <strain evidence="5 6">DSM 45791</strain>
    </source>
</reference>
<feature type="domain" description="PLL-like beta propeller" evidence="4">
    <location>
        <begin position="277"/>
        <end position="533"/>
    </location>
</feature>
<proteinExistence type="predicted"/>
<feature type="region of interest" description="Disordered" evidence="1">
    <location>
        <begin position="60"/>
        <end position="85"/>
    </location>
</feature>
<feature type="domain" description="Tachylectin 2" evidence="3">
    <location>
        <begin position="48"/>
        <end position="265"/>
    </location>
</feature>
<evidence type="ECO:0000259" key="4">
    <source>
        <dbReference type="Pfam" id="PF26607"/>
    </source>
</evidence>
<evidence type="ECO:0000256" key="1">
    <source>
        <dbReference type="SAM" id="MobiDB-lite"/>
    </source>
</evidence>
<dbReference type="Proteomes" id="UP000256269">
    <property type="component" value="Unassembled WGS sequence"/>
</dbReference>
<name>A0A3E0HBZ6_9PSEU</name>
<dbReference type="InterPro" id="IPR036813">
    <property type="entry name" value="Tachylectin2_sf"/>
</dbReference>
<dbReference type="SUPFAM" id="SSF50934">
    <property type="entry name" value="Tachylectin-2"/>
    <property type="match status" value="1"/>
</dbReference>
<organism evidence="5 6">
    <name type="scientific">Kutzneria buriramensis</name>
    <dbReference type="NCBI Taxonomy" id="1045776"/>
    <lineage>
        <taxon>Bacteria</taxon>
        <taxon>Bacillati</taxon>
        <taxon>Actinomycetota</taxon>
        <taxon>Actinomycetes</taxon>
        <taxon>Pseudonocardiales</taxon>
        <taxon>Pseudonocardiaceae</taxon>
        <taxon>Kutzneria</taxon>
    </lineage>
</organism>
<evidence type="ECO:0000256" key="2">
    <source>
        <dbReference type="SAM" id="SignalP"/>
    </source>
</evidence>
<dbReference type="InterPro" id="IPR023294">
    <property type="entry name" value="Tachylectin2"/>
</dbReference>
<comment type="caution">
    <text evidence="5">The sequence shown here is derived from an EMBL/GenBank/DDBJ whole genome shotgun (WGS) entry which is preliminary data.</text>
</comment>
<dbReference type="Pfam" id="PF26607">
    <property type="entry name" value="DUF8189"/>
    <property type="match status" value="1"/>
</dbReference>
<dbReference type="EMBL" id="QUNO01000011">
    <property type="protein sequence ID" value="REH41827.1"/>
    <property type="molecule type" value="Genomic_DNA"/>
</dbReference>
<evidence type="ECO:0000313" key="5">
    <source>
        <dbReference type="EMBL" id="REH41827.1"/>
    </source>
</evidence>
<dbReference type="Gene3D" id="2.115.10.10">
    <property type="entry name" value="Tachylectin 2"/>
    <property type="match status" value="1"/>
</dbReference>
<evidence type="ECO:0000313" key="6">
    <source>
        <dbReference type="Proteomes" id="UP000256269"/>
    </source>
</evidence>
<dbReference type="OrthoDB" id="3660483at2"/>
<feature type="region of interest" description="Disordered" evidence="1">
    <location>
        <begin position="621"/>
        <end position="642"/>
    </location>
</feature>
<dbReference type="InterPro" id="IPR058502">
    <property type="entry name" value="PLL-like_beta-prop"/>
</dbReference>
<dbReference type="AlphaFoldDB" id="A0A3E0HBZ6"/>
<feature type="signal peptide" evidence="2">
    <location>
        <begin position="1"/>
        <end position="30"/>
    </location>
</feature>
<dbReference type="Pfam" id="PF14517">
    <property type="entry name" value="Tachylectin"/>
    <property type="match status" value="1"/>
</dbReference>
<accession>A0A3E0HBZ6</accession>
<keyword evidence="2" id="KW-0732">Signal</keyword>
<sequence>MRTPGLRSAAAVLAAVITMSIIVPTAIAHADSATQCTGPAQVFAALPDGSTRLYKHTDPVGGTSAWSGPTSVGGPNGGSLLGGPDGDVYNIQSNGEFRRYHWNGTGWDTPFQVIGQQWTGWDSPTFHNRITVDSRGDIYEVPHDGNLYVARYDAAAGKIVEHEIDTNWGNYDLIVAAGPGVLYARDAGLNGGQLYRYQYDADSQRWLQRQKVLSTGWNMFSAMFSPGGDTLYGHTVDPHGDLLWYHYTDATGAWAGGNNLGWGWDPSWLITSTSNTCATPMTLPAKPHVSPTSGAATTLVPNSNGRLEYFYVGKDGSLVAVDQTNVLDGATANFATLPGRSSFTGHPAAALNDNGSAQVMALGTDGAIGGDAQTAVGGTWPAITSAGGYFPTEPSLVRKPDGTVVAYGLDAQGGLWYRPQFVKNGDLTAWRSLGSTGMKDTLTAVVQNDTVRLVALDANNRLSTATVTGDTVSSWTELAGLATGVLGSPVPSVVIRADNTAQIFALNDADKTIRTIRQNADGSWPTAWVTIPGLTAASAPSAVLTPSNTVEVVATGTDGYVYNTGPIALGNPDYRAWSVVSPQYKAASQPSTAQVSGTANTWVVVFRDSDDRTLMFRPSATGAQARAANTTAGPSFVGGPLR</sequence>